<sequence>MACYLLIVRVSRMNIKKQQSMQRAMRVCSEAVYAYGTGNDKHGVELLGPDFDAMDYKERAYKLANRPEAEHAKAKAKALEESYFN</sequence>
<keyword evidence="2" id="KW-1185">Reference proteome</keyword>
<protein>
    <submittedName>
        <fullName evidence="1">Uncharacterized protein</fullName>
    </submittedName>
</protein>
<comment type="caution">
    <text evidence="1">The sequence shown here is derived from an EMBL/GenBank/DDBJ whole genome shotgun (WGS) entry which is preliminary data.</text>
</comment>
<name>A0A445D969_ARAHY</name>
<dbReference type="Proteomes" id="UP000289738">
    <property type="component" value="Chromosome A05"/>
</dbReference>
<evidence type="ECO:0000313" key="2">
    <source>
        <dbReference type="Proteomes" id="UP000289738"/>
    </source>
</evidence>
<gene>
    <name evidence="1" type="ORF">Ahy_A05g025661</name>
</gene>
<reference evidence="1 2" key="1">
    <citation type="submission" date="2019-01" db="EMBL/GenBank/DDBJ databases">
        <title>Sequencing of cultivated peanut Arachis hypogaea provides insights into genome evolution and oil improvement.</title>
        <authorList>
            <person name="Chen X."/>
        </authorList>
    </citation>
    <scope>NUCLEOTIDE SEQUENCE [LARGE SCALE GENOMIC DNA]</scope>
    <source>
        <strain evidence="2">cv. Fuhuasheng</strain>
        <tissue evidence="1">Leaves</tissue>
    </source>
</reference>
<organism evidence="1 2">
    <name type="scientific">Arachis hypogaea</name>
    <name type="common">Peanut</name>
    <dbReference type="NCBI Taxonomy" id="3818"/>
    <lineage>
        <taxon>Eukaryota</taxon>
        <taxon>Viridiplantae</taxon>
        <taxon>Streptophyta</taxon>
        <taxon>Embryophyta</taxon>
        <taxon>Tracheophyta</taxon>
        <taxon>Spermatophyta</taxon>
        <taxon>Magnoliopsida</taxon>
        <taxon>eudicotyledons</taxon>
        <taxon>Gunneridae</taxon>
        <taxon>Pentapetalae</taxon>
        <taxon>rosids</taxon>
        <taxon>fabids</taxon>
        <taxon>Fabales</taxon>
        <taxon>Fabaceae</taxon>
        <taxon>Papilionoideae</taxon>
        <taxon>50 kb inversion clade</taxon>
        <taxon>dalbergioids sensu lato</taxon>
        <taxon>Dalbergieae</taxon>
        <taxon>Pterocarpus clade</taxon>
        <taxon>Arachis</taxon>
    </lineage>
</organism>
<dbReference type="AlphaFoldDB" id="A0A445D969"/>
<evidence type="ECO:0000313" key="1">
    <source>
        <dbReference type="EMBL" id="RYR59722.1"/>
    </source>
</evidence>
<proteinExistence type="predicted"/>
<dbReference type="EMBL" id="SDMP01000005">
    <property type="protein sequence ID" value="RYR59722.1"/>
    <property type="molecule type" value="Genomic_DNA"/>
</dbReference>
<accession>A0A445D969</accession>